<dbReference type="InterPro" id="IPR020904">
    <property type="entry name" value="Sc_DH/Rdtase_CS"/>
</dbReference>
<comment type="similarity">
    <text evidence="1">Belongs to the short-chain dehydrogenases/reductases (SDR) family.</text>
</comment>
<gene>
    <name evidence="2" type="ORF">IFK94_12550</name>
</gene>
<dbReference type="SUPFAM" id="SSF51735">
    <property type="entry name" value="NAD(P)-binding Rossmann-fold domains"/>
    <property type="match status" value="1"/>
</dbReference>
<protein>
    <submittedName>
        <fullName evidence="2">Glucose 1-dehydrogenase</fullName>
        <ecNumber evidence="2">1.1.1.47</ecNumber>
    </submittedName>
</protein>
<dbReference type="EC" id="1.1.1.47" evidence="2"/>
<dbReference type="GO" id="GO:0047936">
    <property type="term" value="F:glucose 1-dehydrogenase [NAD(P)+] activity"/>
    <property type="evidence" value="ECO:0007669"/>
    <property type="project" value="UniProtKB-EC"/>
</dbReference>
<dbReference type="AlphaFoldDB" id="A0A8J6Y103"/>
<evidence type="ECO:0000256" key="1">
    <source>
        <dbReference type="ARBA" id="ARBA00006484"/>
    </source>
</evidence>
<dbReference type="Proteomes" id="UP000648239">
    <property type="component" value="Unassembled WGS sequence"/>
</dbReference>
<proteinExistence type="inferred from homology"/>
<dbReference type="PROSITE" id="PS00061">
    <property type="entry name" value="ADH_SHORT"/>
    <property type="match status" value="1"/>
</dbReference>
<evidence type="ECO:0000313" key="3">
    <source>
        <dbReference type="Proteomes" id="UP000648239"/>
    </source>
</evidence>
<dbReference type="EMBL" id="JACXWD010000051">
    <property type="protein sequence ID" value="MBD3868950.1"/>
    <property type="molecule type" value="Genomic_DNA"/>
</dbReference>
<organism evidence="2 3">
    <name type="scientific">Candidatus Polarisedimenticola svalbardensis</name>
    <dbReference type="NCBI Taxonomy" id="2886004"/>
    <lineage>
        <taxon>Bacteria</taxon>
        <taxon>Pseudomonadati</taxon>
        <taxon>Acidobacteriota</taxon>
        <taxon>Candidatus Polarisedimenticolia</taxon>
        <taxon>Candidatus Polarisedimenticolales</taxon>
        <taxon>Candidatus Polarisedimenticolaceae</taxon>
        <taxon>Candidatus Polarisedimenticola</taxon>
    </lineage>
</organism>
<dbReference type="PRINTS" id="PR00081">
    <property type="entry name" value="GDHRDH"/>
</dbReference>
<accession>A0A8J6Y103</accession>
<evidence type="ECO:0000313" key="2">
    <source>
        <dbReference type="EMBL" id="MBD3868950.1"/>
    </source>
</evidence>
<dbReference type="NCBIfam" id="NF005559">
    <property type="entry name" value="PRK07231.1"/>
    <property type="match status" value="1"/>
</dbReference>
<dbReference type="InterPro" id="IPR002347">
    <property type="entry name" value="SDR_fam"/>
</dbReference>
<reference evidence="2 3" key="1">
    <citation type="submission" date="2020-08" db="EMBL/GenBank/DDBJ databases">
        <title>Acidobacteriota in marine sediments use diverse sulfur dissimilation pathways.</title>
        <authorList>
            <person name="Wasmund K."/>
        </authorList>
    </citation>
    <scope>NUCLEOTIDE SEQUENCE [LARGE SCALE GENOMIC DNA]</scope>
    <source>
        <strain evidence="2">MAG AM4</strain>
    </source>
</reference>
<dbReference type="Gene3D" id="3.40.50.720">
    <property type="entry name" value="NAD(P)-binding Rossmann-like Domain"/>
    <property type="match status" value="1"/>
</dbReference>
<name>A0A8J6Y103_9BACT</name>
<keyword evidence="2" id="KW-0560">Oxidoreductase</keyword>
<dbReference type="FunFam" id="3.40.50.720:FF:000084">
    <property type="entry name" value="Short-chain dehydrogenase reductase"/>
    <property type="match status" value="1"/>
</dbReference>
<comment type="caution">
    <text evidence="2">The sequence shown here is derived from an EMBL/GenBank/DDBJ whole genome shotgun (WGS) entry which is preliminary data.</text>
</comment>
<dbReference type="Pfam" id="PF13561">
    <property type="entry name" value="adh_short_C2"/>
    <property type="match status" value="1"/>
</dbReference>
<dbReference type="PANTHER" id="PTHR42760">
    <property type="entry name" value="SHORT-CHAIN DEHYDROGENASES/REDUCTASES FAMILY MEMBER"/>
    <property type="match status" value="1"/>
</dbReference>
<sequence length="253" mass="26105">MKLFDLSGKAAIVTGGNGGIGRGIAVGLAAAGANVCIAGRNEEKNERVQREIDELGARAISSHCDVNVEADIASTIAATEEAFGGLNILVNNAGIAALNAPEHMTDEEWGSVIETNLSSVFKFSRAAHSSLAKSGGGKIINIGSMYSIFGSPFAPSYSASKGGVIQLTKSLGVAWAKDNIQVNAILPGWITTDMTAPIKSDMTDLYEAIVARTPAGRFGQPEECVGAAVYLASESSNFVTGQNIAVCGGYSIC</sequence>
<dbReference type="PRINTS" id="PR00080">
    <property type="entry name" value="SDRFAMILY"/>
</dbReference>
<dbReference type="InterPro" id="IPR036291">
    <property type="entry name" value="NAD(P)-bd_dom_sf"/>
</dbReference>